<evidence type="ECO:0000256" key="5">
    <source>
        <dbReference type="ARBA" id="ARBA00023136"/>
    </source>
</evidence>
<dbReference type="EMBL" id="VOIH02000005">
    <property type="protein sequence ID" value="KAF3446024.1"/>
    <property type="molecule type" value="Genomic_DNA"/>
</dbReference>
<reference evidence="9" key="1">
    <citation type="submission" date="2020-03" db="EMBL/GenBank/DDBJ databases">
        <title>A high-quality chromosome-level genome assembly of a woody plant with both climbing and erect habits, Rhamnella rubrinervis.</title>
        <authorList>
            <person name="Lu Z."/>
            <person name="Yang Y."/>
            <person name="Zhu X."/>
            <person name="Sun Y."/>
        </authorList>
    </citation>
    <scope>NUCLEOTIDE SEQUENCE</scope>
    <source>
        <strain evidence="9">BYM</strain>
        <tissue evidence="9">Leaf</tissue>
    </source>
</reference>
<dbReference type="OrthoDB" id="1931917at2759"/>
<keyword evidence="2 7" id="KW-0812">Transmembrane</keyword>
<dbReference type="InterPro" id="IPR052222">
    <property type="entry name" value="DESIGUAL"/>
</dbReference>
<dbReference type="GO" id="GO:0012505">
    <property type="term" value="C:endomembrane system"/>
    <property type="evidence" value="ECO:0007669"/>
    <property type="project" value="UniProtKB-SubCell"/>
</dbReference>
<evidence type="ECO:0008006" key="11">
    <source>
        <dbReference type="Google" id="ProtNLM"/>
    </source>
</evidence>
<dbReference type="Proteomes" id="UP000796880">
    <property type="component" value="Unassembled WGS sequence"/>
</dbReference>
<dbReference type="InterPro" id="IPR009606">
    <property type="entry name" value="DEAL/Modifying_wall_lignin1/2"/>
</dbReference>
<dbReference type="AlphaFoldDB" id="A0A8K0H5P7"/>
<organism evidence="9 10">
    <name type="scientific">Rhamnella rubrinervis</name>
    <dbReference type="NCBI Taxonomy" id="2594499"/>
    <lineage>
        <taxon>Eukaryota</taxon>
        <taxon>Viridiplantae</taxon>
        <taxon>Streptophyta</taxon>
        <taxon>Embryophyta</taxon>
        <taxon>Tracheophyta</taxon>
        <taxon>Spermatophyta</taxon>
        <taxon>Magnoliopsida</taxon>
        <taxon>eudicotyledons</taxon>
        <taxon>Gunneridae</taxon>
        <taxon>Pentapetalae</taxon>
        <taxon>rosids</taxon>
        <taxon>fabids</taxon>
        <taxon>Rosales</taxon>
        <taxon>Rhamnaceae</taxon>
        <taxon>rhamnoid group</taxon>
        <taxon>Rhamneae</taxon>
        <taxon>Rhamnella</taxon>
    </lineage>
</organism>
<feature type="transmembrane region" description="Helical" evidence="7">
    <location>
        <begin position="96"/>
        <end position="117"/>
    </location>
</feature>
<evidence type="ECO:0000256" key="2">
    <source>
        <dbReference type="ARBA" id="ARBA00022692"/>
    </source>
</evidence>
<evidence type="ECO:0000256" key="3">
    <source>
        <dbReference type="ARBA" id="ARBA00022729"/>
    </source>
</evidence>
<evidence type="ECO:0000256" key="4">
    <source>
        <dbReference type="ARBA" id="ARBA00022989"/>
    </source>
</evidence>
<evidence type="ECO:0000256" key="8">
    <source>
        <dbReference type="SAM" id="SignalP"/>
    </source>
</evidence>
<dbReference type="PANTHER" id="PTHR31769">
    <property type="entry name" value="OS07G0462200 PROTEIN-RELATED"/>
    <property type="match status" value="1"/>
</dbReference>
<dbReference type="Pfam" id="PF06749">
    <property type="entry name" value="DUF1218"/>
    <property type="match status" value="1"/>
</dbReference>
<keyword evidence="5 7" id="KW-0472">Membrane</keyword>
<evidence type="ECO:0000313" key="9">
    <source>
        <dbReference type="EMBL" id="KAF3446024.1"/>
    </source>
</evidence>
<proteinExistence type="inferred from homology"/>
<comment type="subcellular location">
    <subcellularLocation>
        <location evidence="1">Endomembrane system</location>
        <topology evidence="1">Multi-pass membrane protein</topology>
    </subcellularLocation>
</comment>
<protein>
    <recommendedName>
        <fullName evidence="11">NADH dehydrogenase subunit 6</fullName>
    </recommendedName>
</protein>
<evidence type="ECO:0000256" key="1">
    <source>
        <dbReference type="ARBA" id="ARBA00004127"/>
    </source>
</evidence>
<evidence type="ECO:0000256" key="7">
    <source>
        <dbReference type="SAM" id="Phobius"/>
    </source>
</evidence>
<feature type="chain" id="PRO_5035439695" description="NADH dehydrogenase subunit 6" evidence="8">
    <location>
        <begin position="27"/>
        <end position="158"/>
    </location>
</feature>
<name>A0A8K0H5P7_9ROSA</name>
<keyword evidence="10" id="KW-1185">Reference proteome</keyword>
<feature type="transmembrane region" description="Helical" evidence="7">
    <location>
        <begin position="53"/>
        <end position="76"/>
    </location>
</feature>
<comment type="similarity">
    <text evidence="6">Belongs to the DESIGUAL family.</text>
</comment>
<keyword evidence="3 8" id="KW-0732">Signal</keyword>
<evidence type="ECO:0000313" key="10">
    <source>
        <dbReference type="Proteomes" id="UP000796880"/>
    </source>
</evidence>
<comment type="caution">
    <text evidence="9">The sequence shown here is derived from an EMBL/GenBank/DDBJ whole genome shotgun (WGS) entry which is preliminary data.</text>
</comment>
<feature type="signal peptide" evidence="8">
    <location>
        <begin position="1"/>
        <end position="26"/>
    </location>
</feature>
<keyword evidence="4 7" id="KW-1133">Transmembrane helix</keyword>
<evidence type="ECO:0000256" key="6">
    <source>
        <dbReference type="ARBA" id="ARBA00029467"/>
    </source>
</evidence>
<sequence>MGFTAKQLAFSVAVLGLVSFILGVLAENKKPPSGTPIPGKGVVICSYPSDPSVVLGSLSFVFLVAATAVGFASLFYPYKGLSIPQYIMFKDSTFVIFFNITVFTTGLGAALLLWPIIEERKHLNNKVHHDPSTTCPTAKTGLLGGGAFCHLIRLCCGW</sequence>
<accession>A0A8K0H5P7</accession>
<gene>
    <name evidence="9" type="ORF">FNV43_RR11202</name>
</gene>